<keyword evidence="13" id="KW-0520">NAD</keyword>
<evidence type="ECO:0000256" key="19">
    <source>
        <dbReference type="SAM" id="Phobius"/>
    </source>
</evidence>
<evidence type="ECO:0000256" key="18">
    <source>
        <dbReference type="ARBA" id="ARBA00049551"/>
    </source>
</evidence>
<gene>
    <name evidence="22" type="primary">nad2</name>
</gene>
<evidence type="ECO:0000256" key="9">
    <source>
        <dbReference type="ARBA" id="ARBA00022792"/>
    </source>
</evidence>
<keyword evidence="14" id="KW-0830">Ubiquinone</keyword>
<evidence type="ECO:0000256" key="13">
    <source>
        <dbReference type="ARBA" id="ARBA00023027"/>
    </source>
</evidence>
<evidence type="ECO:0000256" key="12">
    <source>
        <dbReference type="ARBA" id="ARBA00022989"/>
    </source>
</evidence>
<keyword evidence="11" id="KW-0249">Electron transport</keyword>
<evidence type="ECO:0000256" key="17">
    <source>
        <dbReference type="ARBA" id="ARBA00031028"/>
    </source>
</evidence>
<keyword evidence="10" id="KW-1278">Translocase</keyword>
<keyword evidence="7" id="KW-0679">Respiratory chain</keyword>
<dbReference type="AlphaFoldDB" id="A0A7L7S7P5"/>
<organism evidence="22">
    <name type="scientific">Ricania speculum</name>
    <dbReference type="NCBI Taxonomy" id="1902407"/>
    <lineage>
        <taxon>Eukaryota</taxon>
        <taxon>Metazoa</taxon>
        <taxon>Ecdysozoa</taxon>
        <taxon>Arthropoda</taxon>
        <taxon>Hexapoda</taxon>
        <taxon>Insecta</taxon>
        <taxon>Pterygota</taxon>
        <taxon>Neoptera</taxon>
        <taxon>Paraneoptera</taxon>
        <taxon>Hemiptera</taxon>
        <taxon>Auchenorrhyncha</taxon>
        <taxon>Fulgoroidea</taxon>
        <taxon>Ricaniidae</taxon>
        <taxon>Ricania</taxon>
    </lineage>
</organism>
<keyword evidence="16 19" id="KW-0472">Membrane</keyword>
<feature type="transmembrane region" description="Helical" evidence="19">
    <location>
        <begin position="258"/>
        <end position="278"/>
    </location>
</feature>
<evidence type="ECO:0000256" key="4">
    <source>
        <dbReference type="ARBA" id="ARBA00012944"/>
    </source>
</evidence>
<evidence type="ECO:0000256" key="1">
    <source>
        <dbReference type="ARBA" id="ARBA00003257"/>
    </source>
</evidence>
<evidence type="ECO:0000256" key="14">
    <source>
        <dbReference type="ARBA" id="ARBA00023075"/>
    </source>
</evidence>
<evidence type="ECO:0000313" key="22">
    <source>
        <dbReference type="EMBL" id="QNV47323.1"/>
    </source>
</evidence>
<protein>
    <recommendedName>
        <fullName evidence="5">NADH-ubiquinone oxidoreductase chain 2</fullName>
        <ecNumber evidence="4">7.1.1.2</ecNumber>
    </recommendedName>
    <alternativeName>
        <fullName evidence="17">NADH dehydrogenase subunit 2</fullName>
    </alternativeName>
</protein>
<accession>A0A7L7S7P5</accession>
<evidence type="ECO:0000256" key="6">
    <source>
        <dbReference type="ARBA" id="ARBA00022448"/>
    </source>
</evidence>
<keyword evidence="15 22" id="KW-0496">Mitochondrion</keyword>
<comment type="similarity">
    <text evidence="3">Belongs to the complex I subunit 2 family.</text>
</comment>
<evidence type="ECO:0000256" key="7">
    <source>
        <dbReference type="ARBA" id="ARBA00022660"/>
    </source>
</evidence>
<name>A0A7L7S7P5_9HEMI</name>
<evidence type="ECO:0000256" key="2">
    <source>
        <dbReference type="ARBA" id="ARBA00004448"/>
    </source>
</evidence>
<dbReference type="PANTHER" id="PTHR46552:SF1">
    <property type="entry name" value="NADH-UBIQUINONE OXIDOREDUCTASE CHAIN 2"/>
    <property type="match status" value="1"/>
</dbReference>
<evidence type="ECO:0000256" key="20">
    <source>
        <dbReference type="SAM" id="SignalP"/>
    </source>
</evidence>
<evidence type="ECO:0000256" key="8">
    <source>
        <dbReference type="ARBA" id="ARBA00022692"/>
    </source>
</evidence>
<dbReference type="InterPro" id="IPR050175">
    <property type="entry name" value="Complex_I_Subunit_2"/>
</dbReference>
<dbReference type="GO" id="GO:0008137">
    <property type="term" value="F:NADH dehydrogenase (ubiquinone) activity"/>
    <property type="evidence" value="ECO:0007669"/>
    <property type="project" value="UniProtKB-EC"/>
</dbReference>
<evidence type="ECO:0000256" key="15">
    <source>
        <dbReference type="ARBA" id="ARBA00023128"/>
    </source>
</evidence>
<dbReference type="InterPro" id="IPR001750">
    <property type="entry name" value="ND/Mrp_TM"/>
</dbReference>
<comment type="subcellular location">
    <subcellularLocation>
        <location evidence="2">Mitochondrion inner membrane</location>
        <topology evidence="2">Multi-pass membrane protein</topology>
    </subcellularLocation>
</comment>
<feature type="domain" description="NADH:quinone oxidoreductase/Mrp antiporter transmembrane" evidence="21">
    <location>
        <begin position="24"/>
        <end position="268"/>
    </location>
</feature>
<keyword evidence="12 19" id="KW-1133">Transmembrane helix</keyword>
<proteinExistence type="inferred from homology"/>
<keyword evidence="9" id="KW-0999">Mitochondrion inner membrane</keyword>
<evidence type="ECO:0000256" key="11">
    <source>
        <dbReference type="ARBA" id="ARBA00022982"/>
    </source>
</evidence>
<dbReference type="Pfam" id="PF00361">
    <property type="entry name" value="Proton_antipo_M"/>
    <property type="match status" value="1"/>
</dbReference>
<reference evidence="22" key="1">
    <citation type="submission" date="2020-08" db="EMBL/GenBank/DDBJ databases">
        <title>The complete mitochondrial genome of Ricania speculum (Walker, 1851) (Hemiptera; Ricaniidae).</title>
        <authorList>
            <person name="Lee H."/>
            <person name="Park J."/>
            <person name="Xi H."/>
            <person name="Lee G.-S."/>
            <person name="Kim I."/>
            <person name="Park J."/>
            <person name="Lee W."/>
        </authorList>
    </citation>
    <scope>NUCLEOTIDE SEQUENCE</scope>
</reference>
<evidence type="ECO:0000259" key="21">
    <source>
        <dbReference type="Pfam" id="PF00361"/>
    </source>
</evidence>
<dbReference type="GO" id="GO:0006120">
    <property type="term" value="P:mitochondrial electron transport, NADH to ubiquinone"/>
    <property type="evidence" value="ECO:0007669"/>
    <property type="project" value="TreeGrafter"/>
</dbReference>
<dbReference type="PANTHER" id="PTHR46552">
    <property type="entry name" value="NADH-UBIQUINONE OXIDOREDUCTASE CHAIN 2"/>
    <property type="match status" value="1"/>
</dbReference>
<feature type="transmembrane region" description="Helical" evidence="19">
    <location>
        <begin position="181"/>
        <end position="204"/>
    </location>
</feature>
<dbReference type="EC" id="7.1.1.2" evidence="4"/>
<feature type="chain" id="PRO_5029445581" description="NADH-ubiquinone oxidoreductase chain 2" evidence="20">
    <location>
        <begin position="21"/>
        <end position="321"/>
    </location>
</feature>
<dbReference type="GO" id="GO:0005743">
    <property type="term" value="C:mitochondrial inner membrane"/>
    <property type="evidence" value="ECO:0007669"/>
    <property type="project" value="UniProtKB-SubCell"/>
</dbReference>
<comment type="function">
    <text evidence="1">Core subunit of the mitochondrial membrane respiratory chain NADH dehydrogenase (Complex I) that is believed to belong to the minimal assembly required for catalysis. Complex I functions in the transfer of electrons from NADH to the respiratory chain. The immediate electron acceptor for the enzyme is believed to be ubiquinone.</text>
</comment>
<keyword evidence="8 19" id="KW-0812">Transmembrane</keyword>
<keyword evidence="20" id="KW-0732">Signal</keyword>
<feature type="signal peptide" evidence="20">
    <location>
        <begin position="1"/>
        <end position="20"/>
    </location>
</feature>
<keyword evidence="6" id="KW-0813">Transport</keyword>
<dbReference type="EMBL" id="MT834932">
    <property type="protein sequence ID" value="QNV47323.1"/>
    <property type="molecule type" value="Genomic_DNA"/>
</dbReference>
<evidence type="ECO:0000256" key="10">
    <source>
        <dbReference type="ARBA" id="ARBA00022967"/>
    </source>
</evidence>
<evidence type="ECO:0000256" key="3">
    <source>
        <dbReference type="ARBA" id="ARBA00007012"/>
    </source>
</evidence>
<comment type="catalytic activity">
    <reaction evidence="18">
        <text>a ubiquinone + NADH + 5 H(+)(in) = a ubiquinol + NAD(+) + 4 H(+)(out)</text>
        <dbReference type="Rhea" id="RHEA:29091"/>
        <dbReference type="Rhea" id="RHEA-COMP:9565"/>
        <dbReference type="Rhea" id="RHEA-COMP:9566"/>
        <dbReference type="ChEBI" id="CHEBI:15378"/>
        <dbReference type="ChEBI" id="CHEBI:16389"/>
        <dbReference type="ChEBI" id="CHEBI:17976"/>
        <dbReference type="ChEBI" id="CHEBI:57540"/>
        <dbReference type="ChEBI" id="CHEBI:57945"/>
        <dbReference type="EC" id="7.1.1.2"/>
    </reaction>
</comment>
<evidence type="ECO:0000256" key="16">
    <source>
        <dbReference type="ARBA" id="ARBA00023136"/>
    </source>
</evidence>
<geneLocation type="mitochondrion" evidence="22"/>
<evidence type="ECO:0000256" key="5">
    <source>
        <dbReference type="ARBA" id="ARBA00021008"/>
    </source>
</evidence>
<sequence length="321" mass="36520">MKMNLTKMLMMMTMIMSATSALSSSSMLMTWMMMEINLMAFLPILTKSKSMKDQPMKYFIIQSLASSMMLMSMLMNSMTESPLSASIMLMSSLLMKMGLIPFHMWVPMIMKTMTWENCLIIMTIQKIIPTMLVSQLTSLKLLMLPICASMIFAPVMAIKQLSLKTIMAYSSISNSPWMIMALVNSKSLFLTFFSIYTLVSFLITKKFKEMNMIFMNQMNSKTKKKSMSIIINILSMSGMPPMMGFFPKWLILQSTLSFSTLIASSMISSAIMSTFIYMKMISPIMMISSSIKKDKKKNEKLENDITINVLGTMMFATIKSF</sequence>
<feature type="transmembrane region" description="Helical" evidence="19">
    <location>
        <begin position="225"/>
        <end position="246"/>
    </location>
</feature>